<feature type="chain" id="PRO_5007888026" evidence="4">
    <location>
        <begin position="19"/>
        <end position="80"/>
    </location>
</feature>
<dbReference type="GO" id="GO:0005576">
    <property type="term" value="C:extracellular region"/>
    <property type="evidence" value="ECO:0007669"/>
    <property type="project" value="UniProtKB-SubCell"/>
</dbReference>
<name>A0A167I8K0_CORFA</name>
<evidence type="ECO:0000313" key="5">
    <source>
        <dbReference type="EMBL" id="OAA48787.1"/>
    </source>
</evidence>
<dbReference type="GO" id="GO:0008200">
    <property type="term" value="F:ion channel inhibitor activity"/>
    <property type="evidence" value="ECO:0007669"/>
    <property type="project" value="InterPro"/>
</dbReference>
<accession>A0A167I8K0</accession>
<sequence length="80" mass="8097">MQVKVLTVLTALMGFAAASPLEQRACAANGDSCASTAACCEGLACSTKTSKCIPYARPGASCAEVPCVPPMVCGFGQLCY</sequence>
<keyword evidence="6" id="KW-1185">Reference proteome</keyword>
<keyword evidence="3" id="KW-1015">Disulfide bond</keyword>
<evidence type="ECO:0000256" key="4">
    <source>
        <dbReference type="SAM" id="SignalP"/>
    </source>
</evidence>
<keyword evidence="5" id="KW-0813">Transport</keyword>
<keyword evidence="4" id="KW-0732">Signal</keyword>
<evidence type="ECO:0000256" key="2">
    <source>
        <dbReference type="ARBA" id="ARBA00022525"/>
    </source>
</evidence>
<keyword evidence="2" id="KW-0964">Secreted</keyword>
<protein>
    <submittedName>
        <fullName evidence="5">Spider potassium channel inhibitory toxin</fullName>
    </submittedName>
</protein>
<dbReference type="InterPro" id="IPR011696">
    <property type="entry name" value="Huwentoxin-1"/>
</dbReference>
<keyword evidence="5" id="KW-0407">Ion channel</keyword>
<evidence type="ECO:0000256" key="1">
    <source>
        <dbReference type="ARBA" id="ARBA00004613"/>
    </source>
</evidence>
<organism evidence="5 6">
    <name type="scientific">Cordyceps fumosorosea (strain ARSEF 2679)</name>
    <name type="common">Isaria fumosorosea</name>
    <dbReference type="NCBI Taxonomy" id="1081104"/>
    <lineage>
        <taxon>Eukaryota</taxon>
        <taxon>Fungi</taxon>
        <taxon>Dikarya</taxon>
        <taxon>Ascomycota</taxon>
        <taxon>Pezizomycotina</taxon>
        <taxon>Sordariomycetes</taxon>
        <taxon>Hypocreomycetidae</taxon>
        <taxon>Hypocreales</taxon>
        <taxon>Cordycipitaceae</taxon>
        <taxon>Cordyceps</taxon>
    </lineage>
</organism>
<dbReference type="RefSeq" id="XP_018699736.1">
    <property type="nucleotide sequence ID" value="XM_018853055.1"/>
</dbReference>
<dbReference type="GeneID" id="30025745"/>
<dbReference type="Pfam" id="PF07740">
    <property type="entry name" value="Toxin_12"/>
    <property type="match status" value="1"/>
</dbReference>
<reference evidence="5 6" key="1">
    <citation type="journal article" date="2016" name="Genome Biol. Evol.">
        <title>Divergent and convergent evolution of fungal pathogenicity.</title>
        <authorList>
            <person name="Shang Y."/>
            <person name="Xiao G."/>
            <person name="Zheng P."/>
            <person name="Cen K."/>
            <person name="Zhan S."/>
            <person name="Wang C."/>
        </authorList>
    </citation>
    <scope>NUCLEOTIDE SEQUENCE [LARGE SCALE GENOMIC DNA]</scope>
    <source>
        <strain evidence="5 6">ARSEF 2679</strain>
    </source>
</reference>
<dbReference type="Proteomes" id="UP000076744">
    <property type="component" value="Unassembled WGS sequence"/>
</dbReference>
<dbReference type="GO" id="GO:0034220">
    <property type="term" value="P:monoatomic ion transmembrane transport"/>
    <property type="evidence" value="ECO:0007669"/>
    <property type="project" value="UniProtKB-KW"/>
</dbReference>
<feature type="signal peptide" evidence="4">
    <location>
        <begin position="1"/>
        <end position="18"/>
    </location>
</feature>
<evidence type="ECO:0000313" key="6">
    <source>
        <dbReference type="Proteomes" id="UP000076744"/>
    </source>
</evidence>
<gene>
    <name evidence="5" type="ORF">ISF_09453</name>
</gene>
<dbReference type="AlphaFoldDB" id="A0A167I8K0"/>
<keyword evidence="5" id="KW-0406">Ion transport</keyword>
<comment type="caution">
    <text evidence="5">The sequence shown here is derived from an EMBL/GenBank/DDBJ whole genome shotgun (WGS) entry which is preliminary data.</text>
</comment>
<proteinExistence type="predicted"/>
<dbReference type="EMBL" id="AZHB01000050">
    <property type="protein sequence ID" value="OAA48787.1"/>
    <property type="molecule type" value="Genomic_DNA"/>
</dbReference>
<evidence type="ECO:0000256" key="3">
    <source>
        <dbReference type="ARBA" id="ARBA00023157"/>
    </source>
</evidence>
<comment type="subcellular location">
    <subcellularLocation>
        <location evidence="1">Secreted</location>
    </subcellularLocation>
</comment>